<keyword evidence="7 9" id="KW-1133">Transmembrane helix</keyword>
<dbReference type="Proteomes" id="UP000238385">
    <property type="component" value="Unassembled WGS sequence"/>
</dbReference>
<keyword evidence="8 9" id="KW-0472">Membrane</keyword>
<dbReference type="PANTHER" id="PTHR30433:SF2">
    <property type="entry name" value="MOTILITY PROTEIN A"/>
    <property type="match status" value="1"/>
</dbReference>
<dbReference type="AlphaFoldDB" id="A0A2T1KF11"/>
<evidence type="ECO:0000256" key="3">
    <source>
        <dbReference type="ARBA" id="ARBA00022448"/>
    </source>
</evidence>
<dbReference type="OrthoDB" id="9806929at2"/>
<evidence type="ECO:0000256" key="8">
    <source>
        <dbReference type="ARBA" id="ARBA00023136"/>
    </source>
</evidence>
<dbReference type="PANTHER" id="PTHR30433">
    <property type="entry name" value="CHEMOTAXIS PROTEIN MOTA"/>
    <property type="match status" value="1"/>
</dbReference>
<protein>
    <submittedName>
        <fullName evidence="11">Chemotaxis protein MotA</fullName>
    </submittedName>
</protein>
<reference evidence="11 12" key="1">
    <citation type="submission" date="2018-03" db="EMBL/GenBank/DDBJ databases">
        <title>Marinobacter brunus sp. nov., a marine bacterium of Gamma-proteobacteria isolated from the surface seawater of the South China Sea.</title>
        <authorList>
            <person name="Cheng H."/>
            <person name="Wu Y.-H."/>
            <person name="Xamxidin M."/>
            <person name="Xu X.-W."/>
        </authorList>
    </citation>
    <scope>NUCLEOTIDE SEQUENCE [LARGE SCALE GENOMIC DNA]</scope>
    <source>
        <strain evidence="11 12">JCM 30472</strain>
    </source>
</reference>
<evidence type="ECO:0000256" key="9">
    <source>
        <dbReference type="SAM" id="Phobius"/>
    </source>
</evidence>
<proteinExistence type="inferred from homology"/>
<comment type="similarity">
    <text evidence="2">Belongs to the MotA family.</text>
</comment>
<keyword evidence="12" id="KW-1185">Reference proteome</keyword>
<feature type="domain" description="MotA/TolQ/ExbB proton channel" evidence="10">
    <location>
        <begin position="101"/>
        <end position="221"/>
    </location>
</feature>
<dbReference type="GO" id="GO:0005886">
    <property type="term" value="C:plasma membrane"/>
    <property type="evidence" value="ECO:0007669"/>
    <property type="project" value="UniProtKB-SubCell"/>
</dbReference>
<evidence type="ECO:0000256" key="7">
    <source>
        <dbReference type="ARBA" id="ARBA00022989"/>
    </source>
</evidence>
<comment type="subcellular location">
    <subcellularLocation>
        <location evidence="1">Cell membrane</location>
        <topology evidence="1">Multi-pass membrane protein</topology>
    </subcellularLocation>
</comment>
<evidence type="ECO:0000256" key="4">
    <source>
        <dbReference type="ARBA" id="ARBA00022475"/>
    </source>
</evidence>
<dbReference type="GO" id="GO:0006935">
    <property type="term" value="P:chemotaxis"/>
    <property type="evidence" value="ECO:0007669"/>
    <property type="project" value="InterPro"/>
</dbReference>
<evidence type="ECO:0000259" key="10">
    <source>
        <dbReference type="Pfam" id="PF01618"/>
    </source>
</evidence>
<dbReference type="Pfam" id="PF01618">
    <property type="entry name" value="MotA_ExbB"/>
    <property type="match status" value="1"/>
</dbReference>
<feature type="transmembrane region" description="Helical" evidence="9">
    <location>
        <begin position="145"/>
        <end position="172"/>
    </location>
</feature>
<feature type="transmembrane region" description="Helical" evidence="9">
    <location>
        <begin position="184"/>
        <end position="202"/>
    </location>
</feature>
<dbReference type="EMBL" id="PXNN01000011">
    <property type="protein sequence ID" value="PSF08714.1"/>
    <property type="molecule type" value="Genomic_DNA"/>
</dbReference>
<feature type="transmembrane region" description="Helical" evidence="9">
    <location>
        <begin position="33"/>
        <end position="53"/>
    </location>
</feature>
<evidence type="ECO:0000256" key="6">
    <source>
        <dbReference type="ARBA" id="ARBA00022779"/>
    </source>
</evidence>
<evidence type="ECO:0000313" key="11">
    <source>
        <dbReference type="EMBL" id="PSF08714.1"/>
    </source>
</evidence>
<organism evidence="11 12">
    <name type="scientific">Marinobacter halophilus</name>
    <dbReference type="NCBI Taxonomy" id="1323740"/>
    <lineage>
        <taxon>Bacteria</taxon>
        <taxon>Pseudomonadati</taxon>
        <taxon>Pseudomonadota</taxon>
        <taxon>Gammaproteobacteria</taxon>
        <taxon>Pseudomonadales</taxon>
        <taxon>Marinobacteraceae</taxon>
        <taxon>Marinobacter</taxon>
    </lineage>
</organism>
<evidence type="ECO:0000256" key="2">
    <source>
        <dbReference type="ARBA" id="ARBA00008038"/>
    </source>
</evidence>
<keyword evidence="3" id="KW-0813">Transport</keyword>
<name>A0A2T1KF11_9GAMM</name>
<gene>
    <name evidence="11" type="ORF">C7H08_08590</name>
</gene>
<keyword evidence="4" id="KW-1003">Cell membrane</keyword>
<evidence type="ECO:0000313" key="12">
    <source>
        <dbReference type="Proteomes" id="UP000238385"/>
    </source>
</evidence>
<accession>A0A2T1KF11</accession>
<keyword evidence="6" id="KW-0283">Flagellar rotation</keyword>
<dbReference type="RefSeq" id="WP_106671314.1">
    <property type="nucleotide sequence ID" value="NZ_BMFE01000001.1"/>
</dbReference>
<evidence type="ECO:0000256" key="1">
    <source>
        <dbReference type="ARBA" id="ARBA00004651"/>
    </source>
</evidence>
<sequence>MNPSTLIGMVAGLALLASVLLWSAQDPMLFLNAPGLAIVIGGTLAATFISFPLKEVLRVFKLLGTVVRNEKLYTQQDIDELVRISRLWIDGKLPAVERELEHVRNPFLRSGVQLVIELNPEEDIMDFLEWRVARLRAREHAEAQLFRVMASFAPAFGMIGTLVGLINMMFLLGDGDMTVIGQQLSIALMTTFYGILLANLIFKPVAVKLERRTEQRIILMRMVMQGISMMCKKRSPSMMRETLKSFVASYEDELRDMRPAATGAGVRGKSGRAGGAADV</sequence>
<dbReference type="InterPro" id="IPR002898">
    <property type="entry name" value="MotA_ExbB_proton_chnl"/>
</dbReference>
<dbReference type="GO" id="GO:0071978">
    <property type="term" value="P:bacterial-type flagellum-dependent swarming motility"/>
    <property type="evidence" value="ECO:0007669"/>
    <property type="project" value="InterPro"/>
</dbReference>
<dbReference type="PROSITE" id="PS01307">
    <property type="entry name" value="MOTA"/>
    <property type="match status" value="1"/>
</dbReference>
<keyword evidence="5 9" id="KW-0812">Transmembrane</keyword>
<comment type="caution">
    <text evidence="11">The sequence shown here is derived from an EMBL/GenBank/DDBJ whole genome shotgun (WGS) entry which is preliminary data.</text>
</comment>
<dbReference type="InterPro" id="IPR000540">
    <property type="entry name" value="Flag_MotA_CS"/>
</dbReference>
<evidence type="ECO:0000256" key="5">
    <source>
        <dbReference type="ARBA" id="ARBA00022692"/>
    </source>
</evidence>
<dbReference type="InterPro" id="IPR047055">
    <property type="entry name" value="MotA-like"/>
</dbReference>